<dbReference type="Proteomes" id="UP000276899">
    <property type="component" value="Chromosome"/>
</dbReference>
<name>A0A448KDW2_9ACTO</name>
<dbReference type="PANTHER" id="PTHR43833">
    <property type="entry name" value="POTASSIUM CHANNEL PROTEIN 2-RELATED-RELATED"/>
    <property type="match status" value="1"/>
</dbReference>
<dbReference type="InterPro" id="IPR036291">
    <property type="entry name" value="NAD(P)-bd_dom_sf"/>
</dbReference>
<evidence type="ECO:0000313" key="3">
    <source>
        <dbReference type="EMBL" id="VEG75070.1"/>
    </source>
</evidence>
<evidence type="ECO:0000259" key="1">
    <source>
        <dbReference type="PROSITE" id="PS51201"/>
    </source>
</evidence>
<gene>
    <name evidence="3" type="primary">trkA_2</name>
    <name evidence="3" type="ORF">NCTC11923_01722</name>
</gene>
<dbReference type="PROSITE" id="PS51257">
    <property type="entry name" value="PROKAR_LIPOPROTEIN"/>
    <property type="match status" value="1"/>
</dbReference>
<dbReference type="InterPro" id="IPR006037">
    <property type="entry name" value="RCK_C"/>
</dbReference>
<dbReference type="PROSITE" id="PS51202">
    <property type="entry name" value="RCK_C"/>
    <property type="match status" value="1"/>
</dbReference>
<dbReference type="GO" id="GO:0006813">
    <property type="term" value="P:potassium ion transport"/>
    <property type="evidence" value="ECO:0007669"/>
    <property type="project" value="InterPro"/>
</dbReference>
<keyword evidence="4" id="KW-1185">Reference proteome</keyword>
<reference evidence="3 4" key="1">
    <citation type="submission" date="2018-12" db="EMBL/GenBank/DDBJ databases">
        <authorList>
            <consortium name="Pathogen Informatics"/>
        </authorList>
    </citation>
    <scope>NUCLEOTIDE SEQUENCE [LARGE SCALE GENOMIC DNA]</scope>
    <source>
        <strain evidence="3 4">NCTC11923</strain>
    </source>
</reference>
<dbReference type="GO" id="GO:0008324">
    <property type="term" value="F:monoatomic cation transmembrane transporter activity"/>
    <property type="evidence" value="ECO:0007669"/>
    <property type="project" value="InterPro"/>
</dbReference>
<protein>
    <submittedName>
        <fullName evidence="3">Trk system potassium uptake protein trkA</fullName>
    </submittedName>
</protein>
<dbReference type="InterPro" id="IPR003148">
    <property type="entry name" value="RCK_N"/>
</dbReference>
<dbReference type="Gene3D" id="3.30.70.1450">
    <property type="entry name" value="Regulator of K+ conductance, C-terminal domain"/>
    <property type="match status" value="1"/>
</dbReference>
<dbReference type="SUPFAM" id="SSF51735">
    <property type="entry name" value="NAD(P)-binding Rossmann-fold domains"/>
    <property type="match status" value="1"/>
</dbReference>
<evidence type="ECO:0000313" key="4">
    <source>
        <dbReference type="Proteomes" id="UP000276899"/>
    </source>
</evidence>
<evidence type="ECO:0000259" key="2">
    <source>
        <dbReference type="PROSITE" id="PS51202"/>
    </source>
</evidence>
<dbReference type="Pfam" id="PF02254">
    <property type="entry name" value="TrkA_N"/>
    <property type="match status" value="1"/>
</dbReference>
<accession>A0A448KDW2</accession>
<dbReference type="KEGG" id="asla:NCTC11923_01722"/>
<feature type="domain" description="RCK C-terminal" evidence="2">
    <location>
        <begin position="146"/>
        <end position="228"/>
    </location>
</feature>
<dbReference type="InterPro" id="IPR036721">
    <property type="entry name" value="RCK_C_sf"/>
</dbReference>
<dbReference type="STRING" id="1278298.GCA_000428685_00731"/>
<dbReference type="Gene3D" id="3.40.50.720">
    <property type="entry name" value="NAD(P)-binding Rossmann-like Domain"/>
    <property type="match status" value="1"/>
</dbReference>
<organism evidence="3 4">
    <name type="scientific">Actinomyces slackii</name>
    <dbReference type="NCBI Taxonomy" id="52774"/>
    <lineage>
        <taxon>Bacteria</taxon>
        <taxon>Bacillati</taxon>
        <taxon>Actinomycetota</taxon>
        <taxon>Actinomycetes</taxon>
        <taxon>Actinomycetales</taxon>
        <taxon>Actinomycetaceae</taxon>
        <taxon>Actinomyces</taxon>
    </lineage>
</organism>
<dbReference type="AlphaFoldDB" id="A0A448KDW2"/>
<feature type="domain" description="RCK N-terminal" evidence="1">
    <location>
        <begin position="13"/>
        <end position="131"/>
    </location>
</feature>
<dbReference type="EMBL" id="LR134363">
    <property type="protein sequence ID" value="VEG75070.1"/>
    <property type="molecule type" value="Genomic_DNA"/>
</dbReference>
<sequence length="234" mass="25696">MLRRPPGGSTVFLVHFVIMGCGRVGATMATRLDRMGHSVSVIDRSSEAFRRLPQDFSGRKVKGIGFDRDALEQAGIDEAYAFAAVSNGDNSNIVSARVARETFGVEHVVARIYDSRRADVYERLGIPTVATVRQTAEQMMRRILPEGFARLAEDPSGTIALIQPDIAQAWAGTRIAALEEALGVRVAWISRRSTALLPGPKTLIQHQDRLHMAVPTERIGQVQRALSRPPAQEE</sequence>
<dbReference type="PANTHER" id="PTHR43833:SF8">
    <property type="entry name" value="TRK SYSTEM POTASSIUM UPTAKE PROTEIN TRKA"/>
    <property type="match status" value="1"/>
</dbReference>
<proteinExistence type="predicted"/>
<dbReference type="InterPro" id="IPR050721">
    <property type="entry name" value="Trk_Ktr_HKT_K-transport"/>
</dbReference>
<dbReference type="PROSITE" id="PS51201">
    <property type="entry name" value="RCK_N"/>
    <property type="match status" value="1"/>
</dbReference>